<keyword evidence="3" id="KW-1185">Reference proteome</keyword>
<feature type="transmembrane region" description="Helical" evidence="1">
    <location>
        <begin position="20"/>
        <end position="41"/>
    </location>
</feature>
<dbReference type="EMBL" id="BSDY01000001">
    <property type="protein sequence ID" value="GLI54527.1"/>
    <property type="molecule type" value="Genomic_DNA"/>
</dbReference>
<keyword evidence="1" id="KW-0472">Membrane</keyword>
<gene>
    <name evidence="2" type="ORF">PM10SUCC1_00420</name>
</gene>
<evidence type="ECO:0000256" key="1">
    <source>
        <dbReference type="SAM" id="Phobius"/>
    </source>
</evidence>
<evidence type="ECO:0000313" key="2">
    <source>
        <dbReference type="EMBL" id="GLI54527.1"/>
    </source>
</evidence>
<proteinExistence type="predicted"/>
<sequence>MNYKINFDFSFLDVLKFSLVNLLLLVITFGLALPFVFFNTIQFITDNLEIMTKENFDKKVGKEF</sequence>
<comment type="caution">
    <text evidence="2">The sequence shown here is derived from an EMBL/GenBank/DDBJ whole genome shotgun (WGS) entry which is preliminary data.</text>
</comment>
<protein>
    <submittedName>
        <fullName evidence="2">Uncharacterized protein</fullName>
    </submittedName>
</protein>
<accession>A0A9W6LLC2</accession>
<dbReference type="RefSeq" id="WP_281832196.1">
    <property type="nucleotide sequence ID" value="NZ_BSDY01000001.1"/>
</dbReference>
<organism evidence="2 3">
    <name type="scientific">Propionigenium maris DSM 9537</name>
    <dbReference type="NCBI Taxonomy" id="1123000"/>
    <lineage>
        <taxon>Bacteria</taxon>
        <taxon>Fusobacteriati</taxon>
        <taxon>Fusobacteriota</taxon>
        <taxon>Fusobacteriia</taxon>
        <taxon>Fusobacteriales</taxon>
        <taxon>Fusobacteriaceae</taxon>
        <taxon>Propionigenium</taxon>
    </lineage>
</organism>
<reference evidence="2" key="1">
    <citation type="submission" date="2022-12" db="EMBL/GenBank/DDBJ databases">
        <title>Reference genome sequencing for broad-spectrum identification of bacterial and archaeal isolates by mass spectrometry.</title>
        <authorList>
            <person name="Sekiguchi Y."/>
            <person name="Tourlousse D.M."/>
        </authorList>
    </citation>
    <scope>NUCLEOTIDE SEQUENCE</scope>
    <source>
        <strain evidence="2">10succ1</strain>
    </source>
</reference>
<name>A0A9W6LLC2_9FUSO</name>
<keyword evidence="1" id="KW-0812">Transmembrane</keyword>
<keyword evidence="1" id="KW-1133">Transmembrane helix</keyword>
<dbReference type="AlphaFoldDB" id="A0A9W6LLC2"/>
<evidence type="ECO:0000313" key="3">
    <source>
        <dbReference type="Proteomes" id="UP001144471"/>
    </source>
</evidence>
<dbReference type="Proteomes" id="UP001144471">
    <property type="component" value="Unassembled WGS sequence"/>
</dbReference>